<feature type="domain" description="Calcineurin-like phosphoesterase" evidence="2">
    <location>
        <begin position="1"/>
        <end position="190"/>
    </location>
</feature>
<gene>
    <name evidence="3" type="ORF">EJ73_01186</name>
</gene>
<accession>A0A318HZE0</accession>
<dbReference type="Proteomes" id="UP000248314">
    <property type="component" value="Unassembled WGS sequence"/>
</dbReference>
<dbReference type="EMBL" id="QJJX01000011">
    <property type="protein sequence ID" value="PXX22426.1"/>
    <property type="molecule type" value="Genomic_DNA"/>
</dbReference>
<dbReference type="InterPro" id="IPR024654">
    <property type="entry name" value="Calcineurin-like_PHP_lpxH"/>
</dbReference>
<dbReference type="AlphaFoldDB" id="A0A318HZE0"/>
<dbReference type="STRING" id="1122991.GCA_000613445_01377"/>
<organism evidence="3 4">
    <name type="scientific">Hoylesella shahii DSM 15611 = JCM 12083</name>
    <dbReference type="NCBI Taxonomy" id="1122991"/>
    <lineage>
        <taxon>Bacteria</taxon>
        <taxon>Pseudomonadati</taxon>
        <taxon>Bacteroidota</taxon>
        <taxon>Bacteroidia</taxon>
        <taxon>Bacteroidales</taxon>
        <taxon>Prevotellaceae</taxon>
        <taxon>Hoylesella</taxon>
    </lineage>
</organism>
<evidence type="ECO:0000313" key="4">
    <source>
        <dbReference type="Proteomes" id="UP000248314"/>
    </source>
</evidence>
<sequence>MTILQISDTHNRHGLLQNMPMADVLIHCGDFTDRGTEAEALDFLNWYIALPHPHKLFVTGNHDLCLWDAEGIDDLPPNVLFLQNKACEIEGVKFFGLGYNHCEILIPNAVDVLITHEPPMMIRDKSNGTHWGNLPLRNRVMEVKPKFHLFGHAHESYGTDVFGNTVFSNGAVLDDQYHLVNTPAILTLETKTKGG</sequence>
<evidence type="ECO:0000259" key="2">
    <source>
        <dbReference type="Pfam" id="PF12850"/>
    </source>
</evidence>
<dbReference type="Pfam" id="PF12850">
    <property type="entry name" value="Metallophos_2"/>
    <property type="match status" value="1"/>
</dbReference>
<dbReference type="PANTHER" id="PTHR12905">
    <property type="entry name" value="METALLOPHOSPHOESTERASE"/>
    <property type="match status" value="1"/>
</dbReference>
<dbReference type="RefSeq" id="WP_025816382.1">
    <property type="nucleotide sequence ID" value="NZ_BAIZ01000024.1"/>
</dbReference>
<dbReference type="CDD" id="cd07379">
    <property type="entry name" value="MPP_239FB"/>
    <property type="match status" value="1"/>
</dbReference>
<reference evidence="3 4" key="1">
    <citation type="submission" date="2018-05" db="EMBL/GenBank/DDBJ databases">
        <title>Genomic Encyclopedia of Type Strains, Phase I: the one thousand microbial genomes (KMG-I) project.</title>
        <authorList>
            <person name="Kyrpides N."/>
        </authorList>
    </citation>
    <scope>NUCLEOTIDE SEQUENCE [LARGE SCALE GENOMIC DNA]</scope>
    <source>
        <strain evidence="3 4">DSM 15611</strain>
    </source>
</reference>
<keyword evidence="4" id="KW-1185">Reference proteome</keyword>
<evidence type="ECO:0000313" key="3">
    <source>
        <dbReference type="EMBL" id="PXX22426.1"/>
    </source>
</evidence>
<name>A0A318HZE0_9BACT</name>
<dbReference type="Gene3D" id="3.60.21.10">
    <property type="match status" value="1"/>
</dbReference>
<evidence type="ECO:0000256" key="1">
    <source>
        <dbReference type="ARBA" id="ARBA00008950"/>
    </source>
</evidence>
<comment type="similarity">
    <text evidence="1">Belongs to the metallophosphoesterase superfamily. YfcE family.</text>
</comment>
<comment type="caution">
    <text evidence="3">The sequence shown here is derived from an EMBL/GenBank/DDBJ whole genome shotgun (WGS) entry which is preliminary data.</text>
</comment>
<dbReference type="OrthoDB" id="332939at2"/>
<dbReference type="InterPro" id="IPR029052">
    <property type="entry name" value="Metallo-depent_PP-like"/>
</dbReference>
<protein>
    <submittedName>
        <fullName evidence="3">Icc-related predicted phosphoesterase</fullName>
    </submittedName>
</protein>
<dbReference type="SUPFAM" id="SSF56300">
    <property type="entry name" value="Metallo-dependent phosphatases"/>
    <property type="match status" value="1"/>
</dbReference>
<proteinExistence type="inferred from homology"/>
<dbReference type="InterPro" id="IPR051693">
    <property type="entry name" value="UPF0046_metallophosphoest"/>
</dbReference>
<dbReference type="PANTHER" id="PTHR12905:SF0">
    <property type="entry name" value="CALCINEURIN-LIKE PHOSPHOESTERASE DOMAIN-CONTAINING PROTEIN"/>
    <property type="match status" value="1"/>
</dbReference>